<evidence type="ECO:0000313" key="1">
    <source>
        <dbReference type="EMBL" id="CAG6635676.1"/>
    </source>
</evidence>
<dbReference type="EMBL" id="HBUF01090846">
    <property type="protein sequence ID" value="CAG6635676.1"/>
    <property type="molecule type" value="Transcribed_RNA"/>
</dbReference>
<dbReference type="PANTHER" id="PTHR35842">
    <property type="entry name" value="SI:CH211-67E16.11"/>
    <property type="match status" value="1"/>
</dbReference>
<dbReference type="PANTHER" id="PTHR35842:SF1">
    <property type="entry name" value="SI:CH211-67E16.11"/>
    <property type="match status" value="1"/>
</dbReference>
<protein>
    <submittedName>
        <fullName evidence="1">Uncharacterized protein</fullName>
    </submittedName>
</protein>
<dbReference type="AlphaFoldDB" id="A0A8D8QPA5"/>
<reference evidence="1" key="1">
    <citation type="submission" date="2021-05" db="EMBL/GenBank/DDBJ databases">
        <authorList>
            <person name="Alioto T."/>
            <person name="Alioto T."/>
            <person name="Gomez Garrido J."/>
        </authorList>
    </citation>
    <scope>NUCLEOTIDE SEQUENCE</scope>
</reference>
<sequence>MFLPHVTEFATSSNDILTNENWLRCVPVAEFHSHCPSNELPENLSEYSCEALKTNTWRCNPRNLRSECNAKLTCDNAVIISSDWNRQSFNTDSYNITTRMETMLMEAGFHKNNINVFYNNGIQNNETDEDYQNIFLPTQKRLIRNHLQYLCEKSHCSDTLYIHLRTLTQPDGSMILWDTNGNGKFDDSEIYRPMEFLDDISSCNARRVIVVADQSFSAGLVNTANDYSSFYNTSLGNAMIFPSTLDWGRRDNQWLSELFIHTDHIRTCLEKLGDTHQSHYQNSSVPLYIGQKSGLSRSTLLGKPCGLWKMPAKDVLRKYGGCSQVTQSDSNLEDGDDYDDNEYER</sequence>
<name>A0A8D8QPA5_9HEMI</name>
<accession>A0A8D8QPA5</accession>
<organism evidence="1">
    <name type="scientific">Cacopsylla melanoneura</name>
    <dbReference type="NCBI Taxonomy" id="428564"/>
    <lineage>
        <taxon>Eukaryota</taxon>
        <taxon>Metazoa</taxon>
        <taxon>Ecdysozoa</taxon>
        <taxon>Arthropoda</taxon>
        <taxon>Hexapoda</taxon>
        <taxon>Insecta</taxon>
        <taxon>Pterygota</taxon>
        <taxon>Neoptera</taxon>
        <taxon>Paraneoptera</taxon>
        <taxon>Hemiptera</taxon>
        <taxon>Sternorrhyncha</taxon>
        <taxon>Psylloidea</taxon>
        <taxon>Psyllidae</taxon>
        <taxon>Psyllinae</taxon>
        <taxon>Cacopsylla</taxon>
    </lineage>
</organism>
<proteinExistence type="predicted"/>